<reference evidence="3 4" key="1">
    <citation type="journal article" date="2014" name="BMC Genomics">
        <title>Comparative genome sequencing reveals chemotype-specific gene clusters in the toxigenic black mold Stachybotrys.</title>
        <authorList>
            <person name="Semeiks J."/>
            <person name="Borek D."/>
            <person name="Otwinowski Z."/>
            <person name="Grishin N.V."/>
        </authorList>
    </citation>
    <scope>NUCLEOTIDE SEQUENCE [LARGE SCALE GENOMIC DNA]</scope>
    <source>
        <strain evidence="4">CBS 109288 / IBT 7711</strain>
    </source>
</reference>
<dbReference type="HOGENOM" id="CLU_081649_1_0_1"/>
<dbReference type="EMBL" id="KL648516">
    <property type="protein sequence ID" value="KEY69715.1"/>
    <property type="molecule type" value="Genomic_DNA"/>
</dbReference>
<dbReference type="Pfam" id="PF16010">
    <property type="entry name" value="CDH-cyt"/>
    <property type="match status" value="1"/>
</dbReference>
<dbReference type="AlphaFoldDB" id="A0A084AWN6"/>
<feature type="domain" description="Cellobiose dehydrogenase-like cytochrome" evidence="2">
    <location>
        <begin position="23"/>
        <end position="198"/>
    </location>
</feature>
<dbReference type="PANTHER" id="PTHR47797:SF5">
    <property type="entry name" value="CELLOBIOSE DEHYDROGENASE CYTOCHROME DOMAIN-CONTAINING PROTEIN"/>
    <property type="match status" value="1"/>
</dbReference>
<proteinExistence type="predicted"/>
<accession>A0A084AWN6</accession>
<evidence type="ECO:0000259" key="2">
    <source>
        <dbReference type="Pfam" id="PF16010"/>
    </source>
</evidence>
<dbReference type="Gene3D" id="2.60.40.1210">
    <property type="entry name" value="Cellobiose dehydrogenase, cytochrome domain"/>
    <property type="match status" value="1"/>
</dbReference>
<evidence type="ECO:0000256" key="1">
    <source>
        <dbReference type="SAM" id="SignalP"/>
    </source>
</evidence>
<evidence type="ECO:0000313" key="4">
    <source>
        <dbReference type="Proteomes" id="UP000028045"/>
    </source>
</evidence>
<dbReference type="Proteomes" id="UP000028045">
    <property type="component" value="Unassembled WGS sequence"/>
</dbReference>
<evidence type="ECO:0000313" key="3">
    <source>
        <dbReference type="EMBL" id="KEY69715.1"/>
    </source>
</evidence>
<feature type="chain" id="PRO_5001771138" description="Cellobiose dehydrogenase-like cytochrome domain-containing protein" evidence="1">
    <location>
        <begin position="21"/>
        <end position="212"/>
    </location>
</feature>
<keyword evidence="4" id="KW-1185">Reference proteome</keyword>
<dbReference type="CDD" id="cd09630">
    <property type="entry name" value="CDH_like_cytochrome"/>
    <property type="match status" value="1"/>
</dbReference>
<dbReference type="SUPFAM" id="SSF49344">
    <property type="entry name" value="CBD9-like"/>
    <property type="match status" value="1"/>
</dbReference>
<organism evidence="3 4">
    <name type="scientific">Stachybotrys chartarum (strain CBS 109288 / IBT 7711)</name>
    <name type="common">Toxic black mold</name>
    <name type="synonym">Stilbospora chartarum</name>
    <dbReference type="NCBI Taxonomy" id="1280523"/>
    <lineage>
        <taxon>Eukaryota</taxon>
        <taxon>Fungi</taxon>
        <taxon>Dikarya</taxon>
        <taxon>Ascomycota</taxon>
        <taxon>Pezizomycotina</taxon>
        <taxon>Sordariomycetes</taxon>
        <taxon>Hypocreomycetidae</taxon>
        <taxon>Hypocreales</taxon>
        <taxon>Stachybotryaceae</taxon>
        <taxon>Stachybotrys</taxon>
    </lineage>
</organism>
<dbReference type="PANTHER" id="PTHR47797">
    <property type="entry name" value="DEHYDROGENASE, PUTATIVE (AFU_ORTHOLOGUE AFUA_8G05805)-RELATED"/>
    <property type="match status" value="1"/>
</dbReference>
<feature type="signal peptide" evidence="1">
    <location>
        <begin position="1"/>
        <end position="20"/>
    </location>
</feature>
<gene>
    <name evidence="3" type="ORF">S7711_03200</name>
</gene>
<name>A0A084AWN6_STACB</name>
<protein>
    <recommendedName>
        <fullName evidence="2">Cellobiose dehydrogenase-like cytochrome domain-containing protein</fullName>
    </recommendedName>
</protein>
<sequence length="212" mass="23549">MYISARLFVASLVAALPAQASQYYDRDLRLNFQEHRTEADILFRVAIPANATAPFDVALQVVAPVATGWAGFAWGGGMRFNPLTMVWQNGEGVTASSRAVTSYSLPRMNPNAQLTVLAGSEANETHWKANILCQGCSSWMEGDQNIALNAQSQNSPFAWARSSAAPDDTSDPTSYFHYHDRRGYFDLDLRNAQNENFDQAVLNARRDRLRNI</sequence>
<dbReference type="OrthoDB" id="5133773at2759"/>
<dbReference type="InterPro" id="IPR015920">
    <property type="entry name" value="Cellobiose_DH-like_cyt"/>
</dbReference>
<keyword evidence="1" id="KW-0732">Signal</keyword>